<keyword evidence="1" id="KW-0496">Mitochondrion</keyword>
<geneLocation type="mitochondrion" evidence="1"/>
<evidence type="ECO:0000313" key="1">
    <source>
        <dbReference type="EMBL" id="ART32360.1"/>
    </source>
</evidence>
<protein>
    <submittedName>
        <fullName evidence="1">Uncharacterized protein</fullName>
    </submittedName>
</protein>
<proteinExistence type="predicted"/>
<gene>
    <name evidence="1" type="ORF">AEK19_MT2214</name>
</gene>
<accession>A0A1Y0B4P6</accession>
<sequence length="42" mass="4914">MIPCSVKPVRVVKNKREVWLVVNQQKTGDCYIEKKLGYGYWG</sequence>
<dbReference type="AlphaFoldDB" id="A0A1Y0B4P6"/>
<reference evidence="1" key="1">
    <citation type="submission" date="2017-03" db="EMBL/GenBank/DDBJ databases">
        <title>The mitochondrial genome of the carnivorous plant Utricularia reniformis (Lentibulariaceae): structure, comparative analysis and evolutionary landmarks.</title>
        <authorList>
            <person name="Silva S.R."/>
            <person name="Alvarenga D.O."/>
            <person name="Michael T.P."/>
            <person name="Miranda V.F.O."/>
            <person name="Varani A.M."/>
        </authorList>
    </citation>
    <scope>NUCLEOTIDE SEQUENCE</scope>
</reference>
<name>A0A1Y0B4P6_9LAMI</name>
<organism evidence="1">
    <name type="scientific">Utricularia reniformis</name>
    <dbReference type="NCBI Taxonomy" id="192314"/>
    <lineage>
        <taxon>Eukaryota</taxon>
        <taxon>Viridiplantae</taxon>
        <taxon>Streptophyta</taxon>
        <taxon>Embryophyta</taxon>
        <taxon>Tracheophyta</taxon>
        <taxon>Spermatophyta</taxon>
        <taxon>Magnoliopsida</taxon>
        <taxon>eudicotyledons</taxon>
        <taxon>Gunneridae</taxon>
        <taxon>Pentapetalae</taxon>
        <taxon>asterids</taxon>
        <taxon>lamiids</taxon>
        <taxon>Lamiales</taxon>
        <taxon>Lentibulariaceae</taxon>
        <taxon>Utricularia</taxon>
    </lineage>
</organism>
<dbReference type="EMBL" id="KY774314">
    <property type="protein sequence ID" value="ART32360.1"/>
    <property type="molecule type" value="Genomic_DNA"/>
</dbReference>